<proteinExistence type="predicted"/>
<organism evidence="1">
    <name type="scientific">marine sediment metagenome</name>
    <dbReference type="NCBI Taxonomy" id="412755"/>
    <lineage>
        <taxon>unclassified sequences</taxon>
        <taxon>metagenomes</taxon>
        <taxon>ecological metagenomes</taxon>
    </lineage>
</organism>
<feature type="non-terminal residue" evidence="1">
    <location>
        <position position="157"/>
    </location>
</feature>
<reference evidence="1" key="1">
    <citation type="journal article" date="2015" name="Nature">
        <title>Complex archaea that bridge the gap between prokaryotes and eukaryotes.</title>
        <authorList>
            <person name="Spang A."/>
            <person name="Saw J.H."/>
            <person name="Jorgensen S.L."/>
            <person name="Zaremba-Niedzwiedzka K."/>
            <person name="Martijn J."/>
            <person name="Lind A.E."/>
            <person name="van Eijk R."/>
            <person name="Schleper C."/>
            <person name="Guy L."/>
            <person name="Ettema T.J."/>
        </authorList>
    </citation>
    <scope>NUCLEOTIDE SEQUENCE</scope>
</reference>
<sequence>MPENTAVKQKVFRLSDVLDTTDFSESTKNYRMGDIESVGRLQTPELNDFEIVPVSEEQKAIWKKQGPIGYSEQAIRQDKTEMIPFNPESAIKAISLMNAVKRIQRDNYAKNPDQKEVDVQRVQKFLLKHEEEKIRGFTIGGKITQGVAALPGFMIEF</sequence>
<dbReference type="EMBL" id="LAZR01021047">
    <property type="protein sequence ID" value="KKL86656.1"/>
    <property type="molecule type" value="Genomic_DNA"/>
</dbReference>
<accession>A0A0F9G8E9</accession>
<dbReference type="AlphaFoldDB" id="A0A0F9G8E9"/>
<gene>
    <name evidence="1" type="ORF">LCGC14_1942520</name>
</gene>
<name>A0A0F9G8E9_9ZZZZ</name>
<comment type="caution">
    <text evidence="1">The sequence shown here is derived from an EMBL/GenBank/DDBJ whole genome shotgun (WGS) entry which is preliminary data.</text>
</comment>
<evidence type="ECO:0000313" key="1">
    <source>
        <dbReference type="EMBL" id="KKL86656.1"/>
    </source>
</evidence>
<protein>
    <submittedName>
        <fullName evidence="1">Uncharacterized protein</fullName>
    </submittedName>
</protein>